<sequence length="218" mass="23517">MKILGLTGSIGMGKSTAAAMVRRLGWPVHDADATVHRLMAADGKAVPAIAAAFAGVVVEGRVNRNALGQRVFGDPAALRRLEAILHPLVRGEESAFLRAQARSRRKLVVLDIPLLFETGGDRRCDAVAVVSCAAFLQAQRVLARPGMNPARLRAIRAQQMADEQKRRRADFVIFSGAGRAPALRRLRRAIALLLAQSGSGAWPPRLSPKFSRPRQGHA</sequence>
<gene>
    <name evidence="5 7" type="primary">coaE</name>
    <name evidence="7" type="ORF">KEC16_17990</name>
</gene>
<comment type="catalytic activity">
    <reaction evidence="5">
        <text>3'-dephospho-CoA + ATP = ADP + CoA + H(+)</text>
        <dbReference type="Rhea" id="RHEA:18245"/>
        <dbReference type="ChEBI" id="CHEBI:15378"/>
        <dbReference type="ChEBI" id="CHEBI:30616"/>
        <dbReference type="ChEBI" id="CHEBI:57287"/>
        <dbReference type="ChEBI" id="CHEBI:57328"/>
        <dbReference type="ChEBI" id="CHEBI:456216"/>
        <dbReference type="EC" id="2.7.1.24"/>
    </reaction>
</comment>
<evidence type="ECO:0000256" key="4">
    <source>
        <dbReference type="ARBA" id="ARBA00022993"/>
    </source>
</evidence>
<keyword evidence="5 7" id="KW-0418">Kinase</keyword>
<dbReference type="PROSITE" id="PS51219">
    <property type="entry name" value="DPCK"/>
    <property type="match status" value="1"/>
</dbReference>
<comment type="pathway">
    <text evidence="5">Cofactor biosynthesis; coenzyme A biosynthesis; CoA from (R)-pantothenate: step 5/5.</text>
</comment>
<dbReference type="EC" id="2.7.1.24" evidence="5 6"/>
<dbReference type="Pfam" id="PF01121">
    <property type="entry name" value="CoaE"/>
    <property type="match status" value="1"/>
</dbReference>
<evidence type="ECO:0000256" key="3">
    <source>
        <dbReference type="ARBA" id="ARBA00022840"/>
    </source>
</evidence>
<keyword evidence="3 5" id="KW-0067">ATP-binding</keyword>
<keyword evidence="2 5" id="KW-0547">Nucleotide-binding</keyword>
<comment type="caution">
    <text evidence="7">The sequence shown here is derived from an EMBL/GenBank/DDBJ whole genome shotgun (WGS) entry which is preliminary data.</text>
</comment>
<dbReference type="PANTHER" id="PTHR10695">
    <property type="entry name" value="DEPHOSPHO-COA KINASE-RELATED"/>
    <property type="match status" value="1"/>
</dbReference>
<dbReference type="InterPro" id="IPR001977">
    <property type="entry name" value="Depp_CoAkinase"/>
</dbReference>
<keyword evidence="5 7" id="KW-0808">Transferase</keyword>
<dbReference type="RefSeq" id="WP_211551533.1">
    <property type="nucleotide sequence ID" value="NZ_JAGTUF010000027.1"/>
</dbReference>
<evidence type="ECO:0000256" key="1">
    <source>
        <dbReference type="ARBA" id="ARBA00009018"/>
    </source>
</evidence>
<dbReference type="CDD" id="cd02022">
    <property type="entry name" value="DPCK"/>
    <property type="match status" value="1"/>
</dbReference>
<reference evidence="7 8" key="1">
    <citation type="submission" date="2021-04" db="EMBL/GenBank/DDBJ databases">
        <title>Magnetospirillum sulfuroxidans sp. nov., a facultative chemolithoautotrophic sulfur-oxidizing alphaproteobacterium isolated from freshwater sediment and proposals for Paramagetospirillum gen. nov., and Magnetospirillaceae fam. nov.</title>
        <authorList>
            <person name="Koziaeva V."/>
            <person name="Geelhoed J.S."/>
            <person name="Sorokin D.Y."/>
            <person name="Grouzdev D.S."/>
        </authorList>
    </citation>
    <scope>NUCLEOTIDE SEQUENCE [LARGE SCALE GENOMIC DNA]</scope>
    <source>
        <strain evidence="7 8">J10</strain>
    </source>
</reference>
<evidence type="ECO:0000313" key="8">
    <source>
        <dbReference type="Proteomes" id="UP000680714"/>
    </source>
</evidence>
<comment type="similarity">
    <text evidence="1 5">Belongs to the CoaE family.</text>
</comment>
<proteinExistence type="inferred from homology"/>
<keyword evidence="5" id="KW-0963">Cytoplasm</keyword>
<evidence type="ECO:0000256" key="2">
    <source>
        <dbReference type="ARBA" id="ARBA00022741"/>
    </source>
</evidence>
<dbReference type="HAMAP" id="MF_00376">
    <property type="entry name" value="Dephospho_CoA_kinase"/>
    <property type="match status" value="1"/>
</dbReference>
<dbReference type="Gene3D" id="3.40.50.300">
    <property type="entry name" value="P-loop containing nucleotide triphosphate hydrolases"/>
    <property type="match status" value="1"/>
</dbReference>
<keyword evidence="4 5" id="KW-0173">Coenzyme A biosynthesis</keyword>
<keyword evidence="8" id="KW-1185">Reference proteome</keyword>
<evidence type="ECO:0000313" key="7">
    <source>
        <dbReference type="EMBL" id="MBR9973623.1"/>
    </source>
</evidence>
<dbReference type="EMBL" id="JAGTUF010000027">
    <property type="protein sequence ID" value="MBR9973623.1"/>
    <property type="molecule type" value="Genomic_DNA"/>
</dbReference>
<evidence type="ECO:0000256" key="6">
    <source>
        <dbReference type="NCBIfam" id="TIGR00152"/>
    </source>
</evidence>
<dbReference type="SUPFAM" id="SSF52540">
    <property type="entry name" value="P-loop containing nucleoside triphosphate hydrolases"/>
    <property type="match status" value="1"/>
</dbReference>
<accession>A0ABS5IIU6</accession>
<feature type="binding site" evidence="5">
    <location>
        <begin position="11"/>
        <end position="16"/>
    </location>
    <ligand>
        <name>ATP</name>
        <dbReference type="ChEBI" id="CHEBI:30616"/>
    </ligand>
</feature>
<dbReference type="InterPro" id="IPR027417">
    <property type="entry name" value="P-loop_NTPase"/>
</dbReference>
<dbReference type="Proteomes" id="UP000680714">
    <property type="component" value="Unassembled WGS sequence"/>
</dbReference>
<name>A0ABS5IIU6_9PROT</name>
<dbReference type="PANTHER" id="PTHR10695:SF46">
    <property type="entry name" value="BIFUNCTIONAL COENZYME A SYNTHASE-RELATED"/>
    <property type="match status" value="1"/>
</dbReference>
<organism evidence="7 8">
    <name type="scientific">Magnetospirillum sulfuroxidans</name>
    <dbReference type="NCBI Taxonomy" id="611300"/>
    <lineage>
        <taxon>Bacteria</taxon>
        <taxon>Pseudomonadati</taxon>
        <taxon>Pseudomonadota</taxon>
        <taxon>Alphaproteobacteria</taxon>
        <taxon>Rhodospirillales</taxon>
        <taxon>Rhodospirillaceae</taxon>
        <taxon>Magnetospirillum</taxon>
    </lineage>
</organism>
<evidence type="ECO:0000256" key="5">
    <source>
        <dbReference type="HAMAP-Rule" id="MF_00376"/>
    </source>
</evidence>
<dbReference type="NCBIfam" id="TIGR00152">
    <property type="entry name" value="dephospho-CoA kinase"/>
    <property type="match status" value="1"/>
</dbReference>
<dbReference type="GO" id="GO:0004140">
    <property type="term" value="F:dephospho-CoA kinase activity"/>
    <property type="evidence" value="ECO:0007669"/>
    <property type="project" value="UniProtKB-EC"/>
</dbReference>
<comment type="subcellular location">
    <subcellularLocation>
        <location evidence="5">Cytoplasm</location>
    </subcellularLocation>
</comment>
<comment type="function">
    <text evidence="5">Catalyzes the phosphorylation of the 3'-hydroxyl group of dephosphocoenzyme A to form coenzyme A.</text>
</comment>
<protein>
    <recommendedName>
        <fullName evidence="5 6">Dephospho-CoA kinase</fullName>
        <ecNumber evidence="5 6">2.7.1.24</ecNumber>
    </recommendedName>
    <alternativeName>
        <fullName evidence="5">Dephosphocoenzyme A kinase</fullName>
    </alternativeName>
</protein>